<dbReference type="PROSITE" id="PS01117">
    <property type="entry name" value="HTH_MARR_1"/>
    <property type="match status" value="1"/>
</dbReference>
<dbReference type="Gene3D" id="1.10.10.10">
    <property type="entry name" value="Winged helix-like DNA-binding domain superfamily/Winged helix DNA-binding domain"/>
    <property type="match status" value="1"/>
</dbReference>
<name>A0A5C4T521_9BACL</name>
<reference evidence="5 6" key="1">
    <citation type="submission" date="2019-05" db="EMBL/GenBank/DDBJ databases">
        <title>We sequenced the genome of Paenibacillus hemerocallicola KCTC 33185 for further insight into its adaptation and study the phylogeny of Paenibacillus.</title>
        <authorList>
            <person name="Narsing Rao M.P."/>
        </authorList>
    </citation>
    <scope>NUCLEOTIDE SEQUENCE [LARGE SCALE GENOMIC DNA]</scope>
    <source>
        <strain evidence="5 6">KCTC 33185</strain>
    </source>
</reference>
<dbReference type="EMBL" id="VDCQ01000043">
    <property type="protein sequence ID" value="TNJ63427.1"/>
    <property type="molecule type" value="Genomic_DNA"/>
</dbReference>
<sequence length="142" mass="16164">MEQKRLEDIDLELATLVRRATAAATDKKLGTLERSAYLLLTQLSAHGPIGVKALSEQFRLDISTVSRQTAVLETKGYIQRLPDPTDGRASNFQITELGMQELQETKQARLVRFSKLFHDWSEEECRMLGQLLAKLNRTFIDE</sequence>
<keyword evidence="1" id="KW-0805">Transcription regulation</keyword>
<organism evidence="5 6">
    <name type="scientific">Paenibacillus hemerocallicola</name>
    <dbReference type="NCBI Taxonomy" id="1172614"/>
    <lineage>
        <taxon>Bacteria</taxon>
        <taxon>Bacillati</taxon>
        <taxon>Bacillota</taxon>
        <taxon>Bacilli</taxon>
        <taxon>Bacillales</taxon>
        <taxon>Paenibacillaceae</taxon>
        <taxon>Paenibacillus</taxon>
    </lineage>
</organism>
<gene>
    <name evidence="5" type="ORF">FE784_25630</name>
</gene>
<proteinExistence type="predicted"/>
<evidence type="ECO:0000313" key="6">
    <source>
        <dbReference type="Proteomes" id="UP000307943"/>
    </source>
</evidence>
<accession>A0A5C4T521</accession>
<dbReference type="GO" id="GO:0006950">
    <property type="term" value="P:response to stress"/>
    <property type="evidence" value="ECO:0007669"/>
    <property type="project" value="TreeGrafter"/>
</dbReference>
<evidence type="ECO:0000259" key="4">
    <source>
        <dbReference type="PROSITE" id="PS50995"/>
    </source>
</evidence>
<dbReference type="Proteomes" id="UP000307943">
    <property type="component" value="Unassembled WGS sequence"/>
</dbReference>
<dbReference type="PANTHER" id="PTHR33164">
    <property type="entry name" value="TRANSCRIPTIONAL REGULATOR, MARR FAMILY"/>
    <property type="match status" value="1"/>
</dbReference>
<dbReference type="GO" id="GO:0003677">
    <property type="term" value="F:DNA binding"/>
    <property type="evidence" value="ECO:0007669"/>
    <property type="project" value="UniProtKB-KW"/>
</dbReference>
<dbReference type="InterPro" id="IPR036388">
    <property type="entry name" value="WH-like_DNA-bd_sf"/>
</dbReference>
<dbReference type="InterPro" id="IPR000835">
    <property type="entry name" value="HTH_MarR-typ"/>
</dbReference>
<dbReference type="SUPFAM" id="SSF46785">
    <property type="entry name" value="Winged helix' DNA-binding domain"/>
    <property type="match status" value="1"/>
</dbReference>
<evidence type="ECO:0000256" key="1">
    <source>
        <dbReference type="ARBA" id="ARBA00023015"/>
    </source>
</evidence>
<dbReference type="GO" id="GO:0003700">
    <property type="term" value="F:DNA-binding transcription factor activity"/>
    <property type="evidence" value="ECO:0007669"/>
    <property type="project" value="InterPro"/>
</dbReference>
<dbReference type="PROSITE" id="PS50995">
    <property type="entry name" value="HTH_MARR_2"/>
    <property type="match status" value="1"/>
</dbReference>
<evidence type="ECO:0000256" key="2">
    <source>
        <dbReference type="ARBA" id="ARBA00023125"/>
    </source>
</evidence>
<dbReference type="InterPro" id="IPR023187">
    <property type="entry name" value="Tscrpt_reg_MarR-type_CS"/>
</dbReference>
<dbReference type="PANTHER" id="PTHR33164:SF57">
    <property type="entry name" value="MARR-FAMILY TRANSCRIPTIONAL REGULATOR"/>
    <property type="match status" value="1"/>
</dbReference>
<dbReference type="Pfam" id="PF01047">
    <property type="entry name" value="MarR"/>
    <property type="match status" value="1"/>
</dbReference>
<keyword evidence="6" id="KW-1185">Reference proteome</keyword>
<feature type="domain" description="HTH marR-type" evidence="4">
    <location>
        <begin position="10"/>
        <end position="137"/>
    </location>
</feature>
<dbReference type="RefSeq" id="WP_139605112.1">
    <property type="nucleotide sequence ID" value="NZ_VDCQ01000043.1"/>
</dbReference>
<protein>
    <submittedName>
        <fullName evidence="5">MarR family transcriptional regulator</fullName>
    </submittedName>
</protein>
<keyword evidence="3" id="KW-0804">Transcription</keyword>
<evidence type="ECO:0000256" key="3">
    <source>
        <dbReference type="ARBA" id="ARBA00023163"/>
    </source>
</evidence>
<dbReference type="InterPro" id="IPR039422">
    <property type="entry name" value="MarR/SlyA-like"/>
</dbReference>
<dbReference type="PRINTS" id="PR00598">
    <property type="entry name" value="HTHMARR"/>
</dbReference>
<dbReference type="SMART" id="SM00347">
    <property type="entry name" value="HTH_MARR"/>
    <property type="match status" value="1"/>
</dbReference>
<keyword evidence="2" id="KW-0238">DNA-binding</keyword>
<dbReference type="AlphaFoldDB" id="A0A5C4T521"/>
<dbReference type="OrthoDB" id="2389730at2"/>
<dbReference type="InterPro" id="IPR036390">
    <property type="entry name" value="WH_DNA-bd_sf"/>
</dbReference>
<evidence type="ECO:0000313" key="5">
    <source>
        <dbReference type="EMBL" id="TNJ63427.1"/>
    </source>
</evidence>
<comment type="caution">
    <text evidence="5">The sequence shown here is derived from an EMBL/GenBank/DDBJ whole genome shotgun (WGS) entry which is preliminary data.</text>
</comment>